<dbReference type="RefSeq" id="WP_052636345.1">
    <property type="nucleotide sequence ID" value="NZ_FSRH01000004.1"/>
</dbReference>
<dbReference type="PROSITE" id="PS50112">
    <property type="entry name" value="PAS"/>
    <property type="match status" value="1"/>
</dbReference>
<dbReference type="Pfam" id="PF13426">
    <property type="entry name" value="PAS_9"/>
    <property type="match status" value="1"/>
</dbReference>
<feature type="domain" description="Sigma-54 factor interaction" evidence="6">
    <location>
        <begin position="352"/>
        <end position="582"/>
    </location>
</feature>
<evidence type="ECO:0000256" key="1">
    <source>
        <dbReference type="ARBA" id="ARBA00022741"/>
    </source>
</evidence>
<dbReference type="PROSITE" id="PS00676">
    <property type="entry name" value="SIGMA54_INTERACT_2"/>
    <property type="match status" value="1"/>
</dbReference>
<dbReference type="Gene3D" id="1.10.8.60">
    <property type="match status" value="1"/>
</dbReference>
<reference evidence="8 9" key="1">
    <citation type="submission" date="2014-03" db="EMBL/GenBank/DDBJ databases">
        <title>Genome sequence of Clostridium litorale W6, DSM 5388.</title>
        <authorList>
            <person name="Poehlein A."/>
            <person name="Jagirdar A."/>
            <person name="Khonsari B."/>
            <person name="Chibani C.M."/>
            <person name="Gutierrez Gutierrez D.A."/>
            <person name="Davydova E."/>
            <person name="Alghaithi H.S."/>
            <person name="Nair K.P."/>
            <person name="Dhamotharan K."/>
            <person name="Chandran L."/>
            <person name="G W."/>
            <person name="Daniel R."/>
        </authorList>
    </citation>
    <scope>NUCLEOTIDE SEQUENCE [LARGE SCALE GENOMIC DNA]</scope>
    <source>
        <strain evidence="8 9">W6</strain>
    </source>
</reference>
<keyword evidence="2" id="KW-0067">ATP-binding</keyword>
<dbReference type="PANTHER" id="PTHR32071:SF57">
    <property type="entry name" value="C4-DICARBOXYLATE TRANSPORT TRANSCRIPTIONAL REGULATORY PROTEIN DCTD"/>
    <property type="match status" value="1"/>
</dbReference>
<evidence type="ECO:0000259" key="6">
    <source>
        <dbReference type="PROSITE" id="PS50045"/>
    </source>
</evidence>
<dbReference type="GO" id="GO:0005524">
    <property type="term" value="F:ATP binding"/>
    <property type="evidence" value="ECO:0007669"/>
    <property type="project" value="UniProtKB-KW"/>
</dbReference>
<dbReference type="SMART" id="SM00091">
    <property type="entry name" value="PAS"/>
    <property type="match status" value="1"/>
</dbReference>
<dbReference type="CDD" id="cd00009">
    <property type="entry name" value="AAA"/>
    <property type="match status" value="1"/>
</dbReference>
<dbReference type="InterPro" id="IPR025662">
    <property type="entry name" value="Sigma_54_int_dom_ATP-bd_1"/>
</dbReference>
<keyword evidence="4" id="KW-0238">DNA-binding</keyword>
<name>A0A069RAB8_PEPLI</name>
<dbReference type="SUPFAM" id="SSF55785">
    <property type="entry name" value="PYP-like sensor domain (PAS domain)"/>
    <property type="match status" value="1"/>
</dbReference>
<dbReference type="Gene3D" id="1.10.10.60">
    <property type="entry name" value="Homeodomain-like"/>
    <property type="match status" value="1"/>
</dbReference>
<dbReference type="InterPro" id="IPR027417">
    <property type="entry name" value="P-loop_NTPase"/>
</dbReference>
<dbReference type="GO" id="GO:0006355">
    <property type="term" value="P:regulation of DNA-templated transcription"/>
    <property type="evidence" value="ECO:0007669"/>
    <property type="project" value="InterPro"/>
</dbReference>
<evidence type="ECO:0000256" key="5">
    <source>
        <dbReference type="ARBA" id="ARBA00023163"/>
    </source>
</evidence>
<dbReference type="InterPro" id="IPR025943">
    <property type="entry name" value="Sigma_54_int_dom_ATP-bd_2"/>
</dbReference>
<dbReference type="PANTHER" id="PTHR32071">
    <property type="entry name" value="TRANSCRIPTIONAL REGULATORY PROTEIN"/>
    <property type="match status" value="1"/>
</dbReference>
<evidence type="ECO:0000259" key="7">
    <source>
        <dbReference type="PROSITE" id="PS50112"/>
    </source>
</evidence>
<dbReference type="NCBIfam" id="TIGR00229">
    <property type="entry name" value="sensory_box"/>
    <property type="match status" value="1"/>
</dbReference>
<evidence type="ECO:0000256" key="4">
    <source>
        <dbReference type="ARBA" id="ARBA00023125"/>
    </source>
</evidence>
<dbReference type="Pfam" id="PF00158">
    <property type="entry name" value="Sigma54_activat"/>
    <property type="match status" value="1"/>
</dbReference>
<dbReference type="CDD" id="cd00130">
    <property type="entry name" value="PAS"/>
    <property type="match status" value="1"/>
</dbReference>
<protein>
    <submittedName>
        <fullName evidence="8">Signal-transduction and transcriptional-control protein Stc</fullName>
    </submittedName>
</protein>
<dbReference type="InterPro" id="IPR025944">
    <property type="entry name" value="Sigma_54_int_dom_CS"/>
</dbReference>
<dbReference type="SMART" id="SM00382">
    <property type="entry name" value="AAA"/>
    <property type="match status" value="1"/>
</dbReference>
<keyword evidence="9" id="KW-1185">Reference proteome</keyword>
<dbReference type="InterPro" id="IPR003018">
    <property type="entry name" value="GAF"/>
</dbReference>
<dbReference type="PROSITE" id="PS00688">
    <property type="entry name" value="SIGMA54_INTERACT_3"/>
    <property type="match status" value="1"/>
</dbReference>
<evidence type="ECO:0000256" key="3">
    <source>
        <dbReference type="ARBA" id="ARBA00023015"/>
    </source>
</evidence>
<dbReference type="Gene3D" id="3.30.450.40">
    <property type="match status" value="1"/>
</dbReference>
<comment type="caution">
    <text evidence="8">The sequence shown here is derived from an EMBL/GenBank/DDBJ whole genome shotgun (WGS) entry which is preliminary data.</text>
</comment>
<dbReference type="InterPro" id="IPR003593">
    <property type="entry name" value="AAA+_ATPase"/>
</dbReference>
<evidence type="ECO:0000313" key="8">
    <source>
        <dbReference type="EMBL" id="KDR93743.1"/>
    </source>
</evidence>
<gene>
    <name evidence="8" type="primary">stc1</name>
    <name evidence="8" type="ORF">CLIT_23c00150</name>
</gene>
<dbReference type="Pfam" id="PF01590">
    <property type="entry name" value="GAF"/>
    <property type="match status" value="1"/>
</dbReference>
<dbReference type="InterPro" id="IPR002078">
    <property type="entry name" value="Sigma_54_int"/>
</dbReference>
<dbReference type="Pfam" id="PF02954">
    <property type="entry name" value="HTH_8"/>
    <property type="match status" value="1"/>
</dbReference>
<keyword evidence="1" id="KW-0547">Nucleotide-binding</keyword>
<dbReference type="SUPFAM" id="SSF55781">
    <property type="entry name" value="GAF domain-like"/>
    <property type="match status" value="1"/>
</dbReference>
<dbReference type="InterPro" id="IPR058031">
    <property type="entry name" value="AAA_lid_NorR"/>
</dbReference>
<dbReference type="FunFam" id="3.40.50.300:FF:000006">
    <property type="entry name" value="DNA-binding transcriptional regulator NtrC"/>
    <property type="match status" value="1"/>
</dbReference>
<dbReference type="PROSITE" id="PS50045">
    <property type="entry name" value="SIGMA54_INTERACT_4"/>
    <property type="match status" value="1"/>
</dbReference>
<keyword evidence="3" id="KW-0805">Transcription regulation</keyword>
<evidence type="ECO:0000256" key="2">
    <source>
        <dbReference type="ARBA" id="ARBA00022840"/>
    </source>
</evidence>
<dbReference type="AlphaFoldDB" id="A0A069RAB8"/>
<organism evidence="8 9">
    <name type="scientific">Peptoclostridium litorale DSM 5388</name>
    <dbReference type="NCBI Taxonomy" id="1121324"/>
    <lineage>
        <taxon>Bacteria</taxon>
        <taxon>Bacillati</taxon>
        <taxon>Bacillota</taxon>
        <taxon>Clostridia</taxon>
        <taxon>Peptostreptococcales</taxon>
        <taxon>Peptoclostridiaceae</taxon>
        <taxon>Peptoclostridium</taxon>
    </lineage>
</organism>
<dbReference type="InterPro" id="IPR002197">
    <property type="entry name" value="HTH_Fis"/>
</dbReference>
<dbReference type="PROSITE" id="PS00675">
    <property type="entry name" value="SIGMA54_INTERACT_1"/>
    <property type="match status" value="1"/>
</dbReference>
<dbReference type="Pfam" id="PF25601">
    <property type="entry name" value="AAA_lid_14"/>
    <property type="match status" value="1"/>
</dbReference>
<dbReference type="STRING" id="1121324.CLIT_23c00150"/>
<evidence type="ECO:0000313" key="9">
    <source>
        <dbReference type="Proteomes" id="UP000027946"/>
    </source>
</evidence>
<dbReference type="GO" id="GO:0043565">
    <property type="term" value="F:sequence-specific DNA binding"/>
    <property type="evidence" value="ECO:0007669"/>
    <property type="project" value="InterPro"/>
</dbReference>
<dbReference type="OrthoDB" id="9803970at2"/>
<dbReference type="SUPFAM" id="SSF52540">
    <property type="entry name" value="P-loop containing nucleoside triphosphate hydrolases"/>
    <property type="match status" value="1"/>
</dbReference>
<dbReference type="InterPro" id="IPR000014">
    <property type="entry name" value="PAS"/>
</dbReference>
<dbReference type="InterPro" id="IPR035965">
    <property type="entry name" value="PAS-like_dom_sf"/>
</dbReference>
<accession>A0A069RAB8</accession>
<feature type="domain" description="PAS" evidence="7">
    <location>
        <begin position="219"/>
        <end position="289"/>
    </location>
</feature>
<dbReference type="Gene3D" id="3.30.450.20">
    <property type="entry name" value="PAS domain"/>
    <property type="match status" value="1"/>
</dbReference>
<dbReference type="eggNOG" id="COG3284">
    <property type="taxonomic scope" value="Bacteria"/>
</dbReference>
<dbReference type="EMBL" id="JJMM01000026">
    <property type="protein sequence ID" value="KDR93743.1"/>
    <property type="molecule type" value="Genomic_DNA"/>
</dbReference>
<keyword evidence="5" id="KW-0804">Transcription</keyword>
<sequence>MPNEMLLSQNRDSIKAWEKFIKSDEIDSSLVRDEIAKSWIRSKQHGVNPHGSNEGCFLSNDEFLKRREMYDQLLHAGVHFMKILQKTVLDKTIVIRLTDKDGYVLECFSELYEKDESLMVTKGCNISEKYMGTNAISLALIEASPVQVLGGEHYSKAYHEWTSSAAPIRDENGRVIGVISVTGPCDKVHPHTLGMVVAAAEAIENELMLEDINKRLKITNKHLFAIMESISEGLIGIDEQGIVKDINLFARRLLSLEEADIIGNSIDLFISEKKSRLLKNVIKRGKKHEEVEMYFKNKRAKKVYCIVSFTPIIDCTAGNVEGVVVTFRKSKTIHNLVNRITGAEAIFSFDDILGESEHMLSAKNMALKAAKSNTTILLNGESGTGKELFAHAIHNESKRKNKPFVTINCGAIPRELVASELFGYVEGAFTGAKRGGHPGKFELADEGTIFLDEIGDMPLDAQTNLLRVLETKKIVRIGDHNIIPIDARVIAATHKDLEKEVEKGNFRKDLYYRLNVMPINTPSLRSRREDIRLLIDVFFEKFNASMGKHLKGIDESFYLRMRGYDWPGNVRELQNVMQLVINMAESGEIITEKHIPDNIKGEALSDNEQEEQKLYSLEEIEKAAIINTLKGTGKNIALSSKILGIGRSTLYRKMEKYGIE</sequence>
<dbReference type="InterPro" id="IPR009057">
    <property type="entry name" value="Homeodomain-like_sf"/>
</dbReference>
<dbReference type="Gene3D" id="3.40.50.300">
    <property type="entry name" value="P-loop containing nucleotide triphosphate hydrolases"/>
    <property type="match status" value="1"/>
</dbReference>
<dbReference type="InterPro" id="IPR029016">
    <property type="entry name" value="GAF-like_dom_sf"/>
</dbReference>
<dbReference type="Proteomes" id="UP000027946">
    <property type="component" value="Unassembled WGS sequence"/>
</dbReference>
<dbReference type="SUPFAM" id="SSF46689">
    <property type="entry name" value="Homeodomain-like"/>
    <property type="match status" value="1"/>
</dbReference>
<proteinExistence type="predicted"/>